<organism evidence="7 8">
    <name type="scientific">Clonostachys byssicola</name>
    <dbReference type="NCBI Taxonomy" id="160290"/>
    <lineage>
        <taxon>Eukaryota</taxon>
        <taxon>Fungi</taxon>
        <taxon>Dikarya</taxon>
        <taxon>Ascomycota</taxon>
        <taxon>Pezizomycotina</taxon>
        <taxon>Sordariomycetes</taxon>
        <taxon>Hypocreomycetidae</taxon>
        <taxon>Hypocreales</taxon>
        <taxon>Bionectriaceae</taxon>
        <taxon>Clonostachys</taxon>
    </lineage>
</organism>
<dbReference type="Pfam" id="PF04082">
    <property type="entry name" value="Fungal_trans"/>
    <property type="match status" value="1"/>
</dbReference>
<evidence type="ECO:0000313" key="7">
    <source>
        <dbReference type="EMBL" id="CAG9977399.1"/>
    </source>
</evidence>
<dbReference type="Proteomes" id="UP000754883">
    <property type="component" value="Unassembled WGS sequence"/>
</dbReference>
<dbReference type="OrthoDB" id="10018191at2759"/>
<dbReference type="CDD" id="cd12148">
    <property type="entry name" value="fungal_TF_MHR"/>
    <property type="match status" value="1"/>
</dbReference>
<proteinExistence type="predicted"/>
<dbReference type="InterPro" id="IPR007219">
    <property type="entry name" value="XnlR_reg_dom"/>
</dbReference>
<dbReference type="AlphaFoldDB" id="A0A9N9XZQ6"/>
<keyword evidence="5" id="KW-0539">Nucleus</keyword>
<gene>
    <name evidence="7" type="ORF">CBYS24578_00018523</name>
</gene>
<keyword evidence="4" id="KW-0804">Transcription</keyword>
<dbReference type="PANTHER" id="PTHR47660">
    <property type="entry name" value="TRANSCRIPTION FACTOR WITH C2H2 AND ZN(2)-CYS(6) DNA BINDING DOMAIN (EUROFUNG)-RELATED-RELATED"/>
    <property type="match status" value="1"/>
</dbReference>
<comment type="caution">
    <text evidence="7">The sequence shown here is derived from an EMBL/GenBank/DDBJ whole genome shotgun (WGS) entry which is preliminary data.</text>
</comment>
<evidence type="ECO:0000256" key="4">
    <source>
        <dbReference type="ARBA" id="ARBA00023163"/>
    </source>
</evidence>
<keyword evidence="1" id="KW-0479">Metal-binding</keyword>
<evidence type="ECO:0000256" key="5">
    <source>
        <dbReference type="ARBA" id="ARBA00023242"/>
    </source>
</evidence>
<evidence type="ECO:0000256" key="3">
    <source>
        <dbReference type="ARBA" id="ARBA00023015"/>
    </source>
</evidence>
<dbReference type="EMBL" id="CABFNO020001297">
    <property type="protein sequence ID" value="CAG9977399.1"/>
    <property type="molecule type" value="Genomic_DNA"/>
</dbReference>
<dbReference type="GO" id="GO:0003677">
    <property type="term" value="F:DNA binding"/>
    <property type="evidence" value="ECO:0007669"/>
    <property type="project" value="InterPro"/>
</dbReference>
<dbReference type="GO" id="GO:0006351">
    <property type="term" value="P:DNA-templated transcription"/>
    <property type="evidence" value="ECO:0007669"/>
    <property type="project" value="InterPro"/>
</dbReference>
<keyword evidence="2" id="KW-0862">Zinc</keyword>
<keyword evidence="3" id="KW-0805">Transcription regulation</keyword>
<accession>A0A9N9XZQ6</accession>
<evidence type="ECO:0000256" key="2">
    <source>
        <dbReference type="ARBA" id="ARBA00022833"/>
    </source>
</evidence>
<sequence>MHRLREELRSKMSRDVLLRHTRAHVVNDAGSDRDATLTLPAEEQHLTPSVEEIQNPEVLSCDHGNGVSNQSHFNPQESSICTTSHRRSPTATKTASIGVELGTPDVSPIQTESVTTPETHWSPLINNDAVRELAEQRLERYEYRDETTKLTAPQDSLSIPMPHAPPETIPVQLGDETLHWDSTPLLGSHLDISVGSILDEASFPSDSFQSWCNDFDGRFFAAGSTRNMPSLAGDPGLPELELDVLGQKLDKTQAPWPRRPRRVASLMHTLWHDVASCTDRNLLSQKVQAGRPRCDQHDKIGVIFDSLRPLTARFMGCSCSDTDPLYSADDGGISAGGCTTSSFSQSVQICHTCKVSFKLLALGLEQYRRKFHATIPIVHIPTFREQETPPTLLFIMCLIGLTFVNSEEATALVSRVFPGVLEQVYSEVVTSAFEDIGPEKRIRMFAASGLMLALVILTGSDHQSRSRDLMLINPQAARQHGLFTANYHDVLNNPLAETLTEHDQWVSWSRVESTKRVIMCLLLADAWFSEYYSTNPIVCTEHIKVFLPCDKRLFQASTSREWAQLKEHGCRATSSQFTISSTDLQLPVLPRPADQYSMKVILCSVLLRIHDSYCVLFCGADAAILSSNQYIPWKVFAQEKKAKLNTQLVLQIMQLCESNIEEIASDLLVIWHQLAIMLTTDCYLLEEAAGREGTESARRAIAMVKIWACTPAARRACLHASQAFKIASRRRPLDSGSFQSPHHLFNAALVLGFYLLVAPAEIDGQARCSEKFEMLSDVDWKVIGAEGLVEVEARVAARTQNAAVNFIRFGGPISIDGEPCHGGVWSAQKIFLDFASLLDAMKKWKLGDYSRLLYTLSENLGQLHMAVDDHLQIARQ</sequence>
<feature type="domain" description="Xylanolytic transcriptional activator regulatory" evidence="6">
    <location>
        <begin position="364"/>
        <end position="578"/>
    </location>
</feature>
<evidence type="ECO:0000313" key="8">
    <source>
        <dbReference type="Proteomes" id="UP000754883"/>
    </source>
</evidence>
<protein>
    <recommendedName>
        <fullName evidence="6">Xylanolytic transcriptional activator regulatory domain-containing protein</fullName>
    </recommendedName>
</protein>
<evidence type="ECO:0000256" key="1">
    <source>
        <dbReference type="ARBA" id="ARBA00022723"/>
    </source>
</evidence>
<reference evidence="8" key="1">
    <citation type="submission" date="2019-06" db="EMBL/GenBank/DDBJ databases">
        <authorList>
            <person name="Broberg M."/>
        </authorList>
    </citation>
    <scope>NUCLEOTIDE SEQUENCE [LARGE SCALE GENOMIC DNA]</scope>
</reference>
<dbReference type="PANTHER" id="PTHR47660:SF2">
    <property type="entry name" value="TRANSCRIPTION FACTOR WITH C2H2 AND ZN(2)-CYS(6) DNA BINDING DOMAIN (EUROFUNG)"/>
    <property type="match status" value="1"/>
</dbReference>
<reference evidence="7 8" key="2">
    <citation type="submission" date="2021-10" db="EMBL/GenBank/DDBJ databases">
        <authorList>
            <person name="Piombo E."/>
        </authorList>
    </citation>
    <scope>NUCLEOTIDE SEQUENCE [LARGE SCALE GENOMIC DNA]</scope>
</reference>
<evidence type="ECO:0000259" key="6">
    <source>
        <dbReference type="Pfam" id="PF04082"/>
    </source>
</evidence>
<keyword evidence="8" id="KW-1185">Reference proteome</keyword>
<name>A0A9N9XZQ6_9HYPO</name>
<dbReference type="GO" id="GO:0008270">
    <property type="term" value="F:zinc ion binding"/>
    <property type="evidence" value="ECO:0007669"/>
    <property type="project" value="InterPro"/>
</dbReference>